<dbReference type="AlphaFoldDB" id="A0ABD1H9C4"/>
<name>A0ABD1H9C4_SALDI</name>
<dbReference type="GO" id="GO:0005634">
    <property type="term" value="C:nucleus"/>
    <property type="evidence" value="ECO:0007669"/>
    <property type="project" value="UniProtKB-SubCell"/>
</dbReference>
<dbReference type="InterPro" id="IPR031425">
    <property type="entry name" value="NPR1/NH1-interacting"/>
</dbReference>
<reference evidence="5 6" key="1">
    <citation type="submission" date="2024-06" db="EMBL/GenBank/DDBJ databases">
        <title>A chromosome level genome sequence of Diviner's sage (Salvia divinorum).</title>
        <authorList>
            <person name="Ford S.A."/>
            <person name="Ro D.-K."/>
            <person name="Ness R.W."/>
            <person name="Phillips M.A."/>
        </authorList>
    </citation>
    <scope>NUCLEOTIDE SEQUENCE [LARGE SCALE GENOMIC DNA]</scope>
    <source>
        <strain evidence="5">SAF-2024a</strain>
        <tissue evidence="5">Leaf</tissue>
    </source>
</reference>
<evidence type="ECO:0000313" key="6">
    <source>
        <dbReference type="Proteomes" id="UP001567538"/>
    </source>
</evidence>
<evidence type="ECO:0000313" key="5">
    <source>
        <dbReference type="EMBL" id="KAL1553041.1"/>
    </source>
</evidence>
<accession>A0ABD1H9C4</accession>
<feature type="region of interest" description="Disordered" evidence="4">
    <location>
        <begin position="1"/>
        <end position="23"/>
    </location>
</feature>
<dbReference type="Proteomes" id="UP001567538">
    <property type="component" value="Unassembled WGS sequence"/>
</dbReference>
<comment type="subcellular location">
    <subcellularLocation>
        <location evidence="1">Nucleus</location>
    </subcellularLocation>
</comment>
<keyword evidence="3" id="KW-0539">Nucleus</keyword>
<organism evidence="5 6">
    <name type="scientific">Salvia divinorum</name>
    <name type="common">Maria pastora</name>
    <name type="synonym">Diviner's sage</name>
    <dbReference type="NCBI Taxonomy" id="28513"/>
    <lineage>
        <taxon>Eukaryota</taxon>
        <taxon>Viridiplantae</taxon>
        <taxon>Streptophyta</taxon>
        <taxon>Embryophyta</taxon>
        <taxon>Tracheophyta</taxon>
        <taxon>Spermatophyta</taxon>
        <taxon>Magnoliopsida</taxon>
        <taxon>eudicotyledons</taxon>
        <taxon>Gunneridae</taxon>
        <taxon>Pentapetalae</taxon>
        <taxon>asterids</taxon>
        <taxon>lamiids</taxon>
        <taxon>Lamiales</taxon>
        <taxon>Lamiaceae</taxon>
        <taxon>Nepetoideae</taxon>
        <taxon>Mentheae</taxon>
        <taxon>Salviinae</taxon>
        <taxon>Salvia</taxon>
        <taxon>Salvia subgen. Calosphace</taxon>
    </lineage>
</organism>
<evidence type="ECO:0000256" key="1">
    <source>
        <dbReference type="ARBA" id="ARBA00004123"/>
    </source>
</evidence>
<evidence type="ECO:0000256" key="2">
    <source>
        <dbReference type="ARBA" id="ARBA00009937"/>
    </source>
</evidence>
<protein>
    <submittedName>
        <fullName evidence="5">Uncharacterized protein</fullName>
    </submittedName>
</protein>
<feature type="compositionally biased region" description="Polar residues" evidence="4">
    <location>
        <begin position="102"/>
        <end position="112"/>
    </location>
</feature>
<dbReference type="Pfam" id="PF15699">
    <property type="entry name" value="NPR1_interact"/>
    <property type="match status" value="1"/>
</dbReference>
<dbReference type="PANTHER" id="PTHR33669">
    <property type="entry name" value="PROTEIN NEGATIVE REGULATOR OF RESISTANCE"/>
    <property type="match status" value="1"/>
</dbReference>
<feature type="region of interest" description="Disordered" evidence="4">
    <location>
        <begin position="82"/>
        <end position="112"/>
    </location>
</feature>
<evidence type="ECO:0000256" key="4">
    <source>
        <dbReference type="SAM" id="MobiDB-lite"/>
    </source>
</evidence>
<evidence type="ECO:0000256" key="3">
    <source>
        <dbReference type="ARBA" id="ARBA00023242"/>
    </source>
</evidence>
<sequence>MEASKNCTAPHRGEAEEEEDEAEEKMEIFVALMTNFRNKLHQLQENSGGKRKRSSTSAGGWAPAFKLEDFTADIQFKKPMPACNNSNGNAELINGRLLRPDSPSSPNLKLGL</sequence>
<comment type="caution">
    <text evidence="5">The sequence shown here is derived from an EMBL/GenBank/DDBJ whole genome shotgun (WGS) entry which is preliminary data.</text>
</comment>
<keyword evidence="6" id="KW-1185">Reference proteome</keyword>
<comment type="similarity">
    <text evidence="2">Belongs to the NPR1-interactor family.</text>
</comment>
<dbReference type="EMBL" id="JBEAFC010000006">
    <property type="protein sequence ID" value="KAL1553041.1"/>
    <property type="molecule type" value="Genomic_DNA"/>
</dbReference>
<gene>
    <name evidence="5" type="ORF">AAHA92_13767</name>
</gene>
<proteinExistence type="inferred from homology"/>
<feature type="region of interest" description="Disordered" evidence="4">
    <location>
        <begin position="42"/>
        <end position="62"/>
    </location>
</feature>
<dbReference type="PANTHER" id="PTHR33669:SF14">
    <property type="entry name" value="NRR REPRESSOR HOMOLOG 3"/>
    <property type="match status" value="1"/>
</dbReference>